<name>A0A9P6KAP7_9FUNG</name>
<evidence type="ECO:0000256" key="1">
    <source>
        <dbReference type="SAM" id="MobiDB-lite"/>
    </source>
</evidence>
<feature type="region of interest" description="Disordered" evidence="1">
    <location>
        <begin position="449"/>
        <end position="492"/>
    </location>
</feature>
<dbReference type="Proteomes" id="UP000780801">
    <property type="component" value="Unassembled WGS sequence"/>
</dbReference>
<feature type="region of interest" description="Disordered" evidence="1">
    <location>
        <begin position="299"/>
        <end position="333"/>
    </location>
</feature>
<feature type="region of interest" description="Disordered" evidence="1">
    <location>
        <begin position="766"/>
        <end position="804"/>
    </location>
</feature>
<feature type="region of interest" description="Disordered" evidence="1">
    <location>
        <begin position="183"/>
        <end position="202"/>
    </location>
</feature>
<comment type="caution">
    <text evidence="2">The sequence shown here is derived from an EMBL/GenBank/DDBJ whole genome shotgun (WGS) entry which is preliminary data.</text>
</comment>
<feature type="compositionally biased region" description="Polar residues" evidence="1">
    <location>
        <begin position="420"/>
        <end position="433"/>
    </location>
</feature>
<gene>
    <name evidence="2" type="ORF">BGW38_006858</name>
</gene>
<dbReference type="OrthoDB" id="2018619at2759"/>
<feature type="compositionally biased region" description="Polar residues" evidence="1">
    <location>
        <begin position="301"/>
        <end position="319"/>
    </location>
</feature>
<dbReference type="AlphaFoldDB" id="A0A9P6KAP7"/>
<reference evidence="2" key="1">
    <citation type="journal article" date="2020" name="Fungal Divers.">
        <title>Resolving the Mortierellaceae phylogeny through synthesis of multi-gene phylogenetics and phylogenomics.</title>
        <authorList>
            <person name="Vandepol N."/>
            <person name="Liber J."/>
            <person name="Desiro A."/>
            <person name="Na H."/>
            <person name="Kennedy M."/>
            <person name="Barry K."/>
            <person name="Grigoriev I.V."/>
            <person name="Miller A.N."/>
            <person name="O'Donnell K."/>
            <person name="Stajich J.E."/>
            <person name="Bonito G."/>
        </authorList>
    </citation>
    <scope>NUCLEOTIDE SEQUENCE</scope>
    <source>
        <strain evidence="2">KOD1015</strain>
    </source>
</reference>
<organism evidence="2 3">
    <name type="scientific">Lunasporangiospora selenospora</name>
    <dbReference type="NCBI Taxonomy" id="979761"/>
    <lineage>
        <taxon>Eukaryota</taxon>
        <taxon>Fungi</taxon>
        <taxon>Fungi incertae sedis</taxon>
        <taxon>Mucoromycota</taxon>
        <taxon>Mortierellomycotina</taxon>
        <taxon>Mortierellomycetes</taxon>
        <taxon>Mortierellales</taxon>
        <taxon>Mortierellaceae</taxon>
        <taxon>Lunasporangiospora</taxon>
    </lineage>
</organism>
<protein>
    <submittedName>
        <fullName evidence="2">Uncharacterized protein</fullName>
    </submittedName>
</protein>
<evidence type="ECO:0000313" key="2">
    <source>
        <dbReference type="EMBL" id="KAF9577737.1"/>
    </source>
</evidence>
<sequence>KPGSQSMKSPRSRRSSSSARFPLGNSSLSNDETLGHTSRALSPFFNSCTKAAEAITFLIEHLMRTTPEWLACHNEAESAIHIAERVHVLNVDLSTNAAPGLSTVGNANVTGRNNRSFALNQLRKTRSFKKIVAELDQFTMSDGCKPELMTKEILENGTAREQLVKCMKLLLVQKRGPNYYRLSRSHMGNDGSNTPNRDGLGNERITNEMGQEYLEMKLAFLDQKIWLRYYNVNVQDGMESKDGDENWMEILTPFVAPAEKEFDSDGEDAFDDMQYPFGSASLDEMSAAIFGNNGHSMAEHNASSAEGQGSYLKSDSGHNQWERSSIDSSNGLDEIVNPSQSSTEALMELFSNPNSSGMATYYPNHQQFIDKKELVRDHGNIEPGYDVPVFYTGPFGTQDVSLDGFDRIESSLSLESTSSRGQGNSTSALFQTDQPRRGFHSAPIQLSHAQAPQQVLQQQSPTNNSQYPSHQQQQQSALQHDQRSAYPNFDLNGSSVVPRLNHTITSPIFSAPGSPNHPSRSEASAIALGLIQFASQHVPSQAQGSNPLQVIHALSQSIAPTLGSNGAHQSVRPFYGMPMGGFMAPSLAALPEISRNMQANRSSTPVSAVQRTAFMPSTTLATTTQTSATSWAMETRDNASVAAAYLAKSGSISPALPPSLDSSVPTSPQTQSSYRMMLSSASDPLQGLSNQLNSWEGLSGSGNTSPRIVVPSQTHPISTVATTTTSALNGVLATMDGIEASGLLSGIHGQGHSHISAVPEAPSYSGYATTTNPADPSQLFQSRTAGKDTSGLTGRGFQGQQPIC</sequence>
<keyword evidence="3" id="KW-1185">Reference proteome</keyword>
<feature type="non-terminal residue" evidence="2">
    <location>
        <position position="1"/>
    </location>
</feature>
<feature type="region of interest" description="Disordered" evidence="1">
    <location>
        <begin position="1"/>
        <end position="32"/>
    </location>
</feature>
<feature type="region of interest" description="Disordered" evidence="1">
    <location>
        <begin position="413"/>
        <end position="435"/>
    </location>
</feature>
<dbReference type="EMBL" id="JAABOA010004433">
    <property type="protein sequence ID" value="KAF9577737.1"/>
    <property type="molecule type" value="Genomic_DNA"/>
</dbReference>
<feature type="compositionally biased region" description="Low complexity" evidence="1">
    <location>
        <begin position="450"/>
        <end position="479"/>
    </location>
</feature>
<feature type="compositionally biased region" description="Low complexity" evidence="1">
    <location>
        <begin position="1"/>
        <end position="20"/>
    </location>
</feature>
<proteinExistence type="predicted"/>
<feature type="compositionally biased region" description="Polar residues" evidence="1">
    <location>
        <begin position="766"/>
        <end position="784"/>
    </location>
</feature>
<evidence type="ECO:0000313" key="3">
    <source>
        <dbReference type="Proteomes" id="UP000780801"/>
    </source>
</evidence>
<accession>A0A9P6KAP7</accession>